<dbReference type="EMBL" id="JACNJZ010000094">
    <property type="protein sequence ID" value="MBC8317616.1"/>
    <property type="molecule type" value="Genomic_DNA"/>
</dbReference>
<sequence>MTELYWIGVIFFLAGFTQGVSGFGSALVAMPLLLLFIDVKTAVPLCMLNGLVITLFLSFQLRAQIDWKKIMPLFFGCLPGIVAGTLFLKGANNDVMKFLLGILLLGYATYALAFSPKARKMGKGWPVLAGFFTGVIGSAFSAGGPPTIIYTTLTGWAKDEIKATLSVFFFLTGILMAVAHALSGLTTITVLNYLKVTVLFVACGVLAGSICYGRISQKAYIRLIFSMLIIMGLMMVFTAF</sequence>
<dbReference type="Pfam" id="PF01925">
    <property type="entry name" value="TauE"/>
    <property type="match status" value="1"/>
</dbReference>
<keyword evidence="5 8" id="KW-0812">Transmembrane</keyword>
<keyword evidence="3" id="KW-0813">Transport</keyword>
<evidence type="ECO:0000256" key="3">
    <source>
        <dbReference type="ARBA" id="ARBA00022448"/>
    </source>
</evidence>
<evidence type="ECO:0000256" key="6">
    <source>
        <dbReference type="ARBA" id="ARBA00022989"/>
    </source>
</evidence>
<feature type="transmembrane region" description="Helical" evidence="8">
    <location>
        <begin position="73"/>
        <end position="91"/>
    </location>
</feature>
<dbReference type="PANTHER" id="PTHR30269:SF37">
    <property type="entry name" value="MEMBRANE TRANSPORTER PROTEIN"/>
    <property type="match status" value="1"/>
</dbReference>
<accession>A0A8J6TCF4</accession>
<reference evidence="9 10" key="1">
    <citation type="submission" date="2020-08" db="EMBL/GenBank/DDBJ databases">
        <title>Bridging the membrane lipid divide: bacteria of the FCB group superphylum have the potential to synthesize archaeal ether lipids.</title>
        <authorList>
            <person name="Villanueva L."/>
            <person name="Von Meijenfeldt F.A.B."/>
            <person name="Westbye A.B."/>
            <person name="Yadav S."/>
            <person name="Hopmans E.C."/>
            <person name="Dutilh B.E."/>
            <person name="Sinninghe Damste J.S."/>
        </authorList>
    </citation>
    <scope>NUCLEOTIDE SEQUENCE [LARGE SCALE GENOMIC DNA]</scope>
    <source>
        <strain evidence="9">NIOZ-UU47</strain>
    </source>
</reference>
<evidence type="ECO:0000256" key="5">
    <source>
        <dbReference type="ARBA" id="ARBA00022692"/>
    </source>
</evidence>
<evidence type="ECO:0000256" key="8">
    <source>
        <dbReference type="RuleBase" id="RU363041"/>
    </source>
</evidence>
<evidence type="ECO:0000256" key="7">
    <source>
        <dbReference type="ARBA" id="ARBA00023136"/>
    </source>
</evidence>
<dbReference type="AlphaFoldDB" id="A0A8J6TCF4"/>
<keyword evidence="6 8" id="KW-1133">Transmembrane helix</keyword>
<comment type="subcellular location">
    <subcellularLocation>
        <location evidence="1 8">Cell membrane</location>
        <topology evidence="1 8">Multi-pass membrane protein</topology>
    </subcellularLocation>
</comment>
<proteinExistence type="inferred from homology"/>
<feature type="transmembrane region" description="Helical" evidence="8">
    <location>
        <begin position="163"/>
        <end position="181"/>
    </location>
</feature>
<feature type="transmembrane region" description="Helical" evidence="8">
    <location>
        <begin position="6"/>
        <end position="35"/>
    </location>
</feature>
<evidence type="ECO:0000256" key="2">
    <source>
        <dbReference type="ARBA" id="ARBA00009142"/>
    </source>
</evidence>
<dbReference type="GO" id="GO:0005886">
    <property type="term" value="C:plasma membrane"/>
    <property type="evidence" value="ECO:0007669"/>
    <property type="project" value="UniProtKB-SubCell"/>
</dbReference>
<dbReference type="InterPro" id="IPR052017">
    <property type="entry name" value="TSUP"/>
</dbReference>
<gene>
    <name evidence="9" type="ORF">H8E41_06890</name>
</gene>
<protein>
    <recommendedName>
        <fullName evidence="8">Probable membrane transporter protein</fullName>
    </recommendedName>
</protein>
<feature type="transmembrane region" description="Helical" evidence="8">
    <location>
        <begin position="219"/>
        <end position="239"/>
    </location>
</feature>
<dbReference type="PANTHER" id="PTHR30269">
    <property type="entry name" value="TRANSMEMBRANE PROTEIN YFCA"/>
    <property type="match status" value="1"/>
</dbReference>
<evidence type="ECO:0000313" key="9">
    <source>
        <dbReference type="EMBL" id="MBC8317616.1"/>
    </source>
</evidence>
<feature type="transmembrane region" description="Helical" evidence="8">
    <location>
        <begin position="42"/>
        <end position="61"/>
    </location>
</feature>
<organism evidence="9 10">
    <name type="scientific">Candidatus Desulfobia pelagia</name>
    <dbReference type="NCBI Taxonomy" id="2841692"/>
    <lineage>
        <taxon>Bacteria</taxon>
        <taxon>Pseudomonadati</taxon>
        <taxon>Thermodesulfobacteriota</taxon>
        <taxon>Desulfobulbia</taxon>
        <taxon>Desulfobulbales</taxon>
        <taxon>Desulfobulbaceae</taxon>
        <taxon>Candidatus Desulfobia</taxon>
    </lineage>
</organism>
<dbReference type="Proteomes" id="UP000614424">
    <property type="component" value="Unassembled WGS sequence"/>
</dbReference>
<feature type="transmembrane region" description="Helical" evidence="8">
    <location>
        <begin position="127"/>
        <end position="151"/>
    </location>
</feature>
<feature type="transmembrane region" description="Helical" evidence="8">
    <location>
        <begin position="98"/>
        <end position="115"/>
    </location>
</feature>
<keyword evidence="4 8" id="KW-1003">Cell membrane</keyword>
<dbReference type="InterPro" id="IPR002781">
    <property type="entry name" value="TM_pro_TauE-like"/>
</dbReference>
<evidence type="ECO:0000256" key="4">
    <source>
        <dbReference type="ARBA" id="ARBA00022475"/>
    </source>
</evidence>
<feature type="transmembrane region" description="Helical" evidence="8">
    <location>
        <begin position="193"/>
        <end position="212"/>
    </location>
</feature>
<comment type="similarity">
    <text evidence="2 8">Belongs to the 4-toluene sulfonate uptake permease (TSUP) (TC 2.A.102) family.</text>
</comment>
<evidence type="ECO:0000313" key="10">
    <source>
        <dbReference type="Proteomes" id="UP000614424"/>
    </source>
</evidence>
<comment type="caution">
    <text evidence="9">The sequence shown here is derived from an EMBL/GenBank/DDBJ whole genome shotgun (WGS) entry which is preliminary data.</text>
</comment>
<name>A0A8J6TCF4_9BACT</name>
<evidence type="ECO:0000256" key="1">
    <source>
        <dbReference type="ARBA" id="ARBA00004651"/>
    </source>
</evidence>
<keyword evidence="7 8" id="KW-0472">Membrane</keyword>